<organism evidence="2 3">
    <name type="scientific">Hymenobacter gelipurpurascens</name>
    <dbReference type="NCBI Taxonomy" id="89968"/>
    <lineage>
        <taxon>Bacteria</taxon>
        <taxon>Pseudomonadati</taxon>
        <taxon>Bacteroidota</taxon>
        <taxon>Cytophagia</taxon>
        <taxon>Cytophagales</taxon>
        <taxon>Hymenobacteraceae</taxon>
        <taxon>Hymenobacter</taxon>
    </lineage>
</organism>
<sequence length="506" mass="57016">MAPHQENQSQKTCFVIMGFGKKVDFETGRTLDLDMSYQNMIKPGVEAAGLRCIRADEIVHSGLIDMPMYELLLSADVVVADLSTSNKNAFYELGIRHALRPFTTIIVAEDGIKTFPFDVNHVAVRQYHHLGEDIGASEARRFQKLLTEAIQQILAKDPIEQDSPVYTFLKNLTPPALQKMQEAMRSAATAAKSLEPKTTPEGNESDGADNPTHRALMAQVGEAKKKENWLEMKRLLEVVRKTQANSRKQLRQAATFEASSEDQEDPYLLQQLALATYKSKQPTEEAALLAARSVLAPLAPHTTNDTETLGMWGSIHKRLWDLTKRTADVVSSKTNGKEDNNALLDEAIRAYERGYYLRNDHYNGINFAFLLNKRAAESKVPAEAIADYVQAQRVRKEVIELCNQSLAVQTFPRTPEVYQSKEEQQKEAAERYWVMASQGEAYFGVGLFEEANRIIQYAYAIAPEPWMKVTTEEQLAKLRVLLANDPLRFITPLKRIPKCKLPKKGN</sequence>
<keyword evidence="3" id="KW-1185">Reference proteome</keyword>
<accession>A0A212UH96</accession>
<gene>
    <name evidence="2" type="ORF">SAMN06265337_4225</name>
</gene>
<dbReference type="RefSeq" id="WP_141106660.1">
    <property type="nucleotide sequence ID" value="NZ_FYEW01000004.1"/>
</dbReference>
<dbReference type="EMBL" id="FYEW01000004">
    <property type="protein sequence ID" value="SNC77628.1"/>
    <property type="molecule type" value="Genomic_DNA"/>
</dbReference>
<reference evidence="3" key="1">
    <citation type="submission" date="2017-06" db="EMBL/GenBank/DDBJ databases">
        <authorList>
            <person name="Varghese N."/>
            <person name="Submissions S."/>
        </authorList>
    </citation>
    <scope>NUCLEOTIDE SEQUENCE [LARGE SCALE GENOMIC DNA]</scope>
    <source>
        <strain evidence="3">DSM 11116</strain>
    </source>
</reference>
<evidence type="ECO:0000256" key="1">
    <source>
        <dbReference type="SAM" id="MobiDB-lite"/>
    </source>
</evidence>
<protein>
    <recommendedName>
        <fullName evidence="4">DUF4071 domain-containing protein</fullName>
    </recommendedName>
</protein>
<evidence type="ECO:0000313" key="3">
    <source>
        <dbReference type="Proteomes" id="UP000198131"/>
    </source>
</evidence>
<dbReference type="OrthoDB" id="9815193at2"/>
<dbReference type="AlphaFoldDB" id="A0A212UH96"/>
<evidence type="ECO:0000313" key="2">
    <source>
        <dbReference type="EMBL" id="SNC77628.1"/>
    </source>
</evidence>
<evidence type="ECO:0008006" key="4">
    <source>
        <dbReference type="Google" id="ProtNLM"/>
    </source>
</evidence>
<dbReference type="Pfam" id="PF20308">
    <property type="entry name" value="TPR-S"/>
    <property type="match status" value="1"/>
</dbReference>
<name>A0A212UH96_9BACT</name>
<feature type="region of interest" description="Disordered" evidence="1">
    <location>
        <begin position="182"/>
        <end position="211"/>
    </location>
</feature>
<dbReference type="Proteomes" id="UP000198131">
    <property type="component" value="Unassembled WGS sequence"/>
</dbReference>
<dbReference type="InterPro" id="IPR046880">
    <property type="entry name" value="TPR-S"/>
</dbReference>
<proteinExistence type="predicted"/>